<keyword evidence="6 7" id="KW-0275">Fatty acid biosynthesis</keyword>
<comment type="subcellular location">
    <subcellularLocation>
        <location evidence="7">Cytoplasm</location>
    </subcellularLocation>
</comment>
<dbReference type="EMBL" id="CP063687">
    <property type="protein sequence ID" value="QOY26022.1"/>
    <property type="molecule type" value="Genomic_DNA"/>
</dbReference>
<dbReference type="GO" id="GO:0000035">
    <property type="term" value="F:acyl binding"/>
    <property type="evidence" value="ECO:0007669"/>
    <property type="project" value="TreeGrafter"/>
</dbReference>
<evidence type="ECO:0000256" key="6">
    <source>
        <dbReference type="ARBA" id="ARBA00023160"/>
    </source>
</evidence>
<keyword evidence="4 7" id="KW-0276">Fatty acid metabolism</keyword>
<dbReference type="InterPro" id="IPR009081">
    <property type="entry name" value="PP-bd_ACP"/>
</dbReference>
<protein>
    <recommendedName>
        <fullName evidence="7">Acyl carrier protein</fullName>
        <shortName evidence="7">ACP</shortName>
    </recommendedName>
</protein>
<organism evidence="9 10">
    <name type="scientific">Bacillus velezensis</name>
    <dbReference type="NCBI Taxonomy" id="492670"/>
    <lineage>
        <taxon>Bacteria</taxon>
        <taxon>Bacillati</taxon>
        <taxon>Bacillota</taxon>
        <taxon>Bacilli</taxon>
        <taxon>Bacillales</taxon>
        <taxon>Bacillaceae</taxon>
        <taxon>Bacillus</taxon>
        <taxon>Bacillus amyloliquefaciens group</taxon>
    </lineage>
</organism>
<evidence type="ECO:0000256" key="3">
    <source>
        <dbReference type="ARBA" id="ARBA00022553"/>
    </source>
</evidence>
<feature type="modified residue" description="O-(pantetheine 4'-phosphoryl)serine" evidence="7">
    <location>
        <position position="50"/>
    </location>
</feature>
<dbReference type="GO" id="GO:0005829">
    <property type="term" value="C:cytosol"/>
    <property type="evidence" value="ECO:0007669"/>
    <property type="project" value="TreeGrafter"/>
</dbReference>
<evidence type="ECO:0000259" key="8">
    <source>
        <dbReference type="PROSITE" id="PS50075"/>
    </source>
</evidence>
<dbReference type="PROSITE" id="PS50075">
    <property type="entry name" value="CARRIER"/>
    <property type="match status" value="1"/>
</dbReference>
<keyword evidence="5 7" id="KW-0443">Lipid metabolism</keyword>
<dbReference type="Proteomes" id="UP000587477">
    <property type="component" value="Chromosome"/>
</dbReference>
<accession>A0A7W4LW72</accession>
<name>A0A7W4LW72_BACVE</name>
<dbReference type="UniPathway" id="UPA00094"/>
<dbReference type="PANTHER" id="PTHR20863">
    <property type="entry name" value="ACYL CARRIER PROTEIN"/>
    <property type="match status" value="1"/>
</dbReference>
<dbReference type="HAMAP" id="MF_01217">
    <property type="entry name" value="Acyl_carrier"/>
    <property type="match status" value="1"/>
</dbReference>
<dbReference type="AlphaFoldDB" id="A0A7W4LW72"/>
<feature type="domain" description="Carrier" evidence="8">
    <location>
        <begin position="15"/>
        <end position="90"/>
    </location>
</feature>
<comment type="similarity">
    <text evidence="7">Belongs to the acyl carrier protein (ACP) family.</text>
</comment>
<dbReference type="SUPFAM" id="SSF47336">
    <property type="entry name" value="ACP-like"/>
    <property type="match status" value="1"/>
</dbReference>
<evidence type="ECO:0000256" key="7">
    <source>
        <dbReference type="HAMAP-Rule" id="MF_01217"/>
    </source>
</evidence>
<dbReference type="InterPro" id="IPR003231">
    <property type="entry name" value="ACP"/>
</dbReference>
<keyword evidence="1 7" id="KW-0596">Phosphopantetheine</keyword>
<keyword evidence="2 7" id="KW-0444">Lipid biosynthesis</keyword>
<dbReference type="InterPro" id="IPR036736">
    <property type="entry name" value="ACP-like_sf"/>
</dbReference>
<comment type="PTM">
    <text evidence="7">4'-phosphopantetheine is transferred from CoA to a specific serine of apo-ACP by AcpS. This modification is essential for activity because fatty acids are bound in thioester linkage to the sulfhydryl of the prosthetic group.</text>
</comment>
<dbReference type="Pfam" id="PF00550">
    <property type="entry name" value="PP-binding"/>
    <property type="match status" value="1"/>
</dbReference>
<dbReference type="GO" id="GO:0016020">
    <property type="term" value="C:membrane"/>
    <property type="evidence" value="ECO:0007669"/>
    <property type="project" value="GOC"/>
</dbReference>
<reference evidence="10" key="1">
    <citation type="submission" date="2020-10" db="EMBL/GenBank/DDBJ databases">
        <title>Complete genome sequence of Bacillus velezensis NST6.</title>
        <authorList>
            <person name="Choi J."/>
        </authorList>
    </citation>
    <scope>NUCLEOTIDE SEQUENCE [LARGE SCALE GENOMIC DNA]</scope>
    <source>
        <strain evidence="10">NST6</strain>
    </source>
</reference>
<evidence type="ECO:0000256" key="1">
    <source>
        <dbReference type="ARBA" id="ARBA00022450"/>
    </source>
</evidence>
<dbReference type="PANTHER" id="PTHR20863:SF76">
    <property type="entry name" value="CARRIER DOMAIN-CONTAINING PROTEIN"/>
    <property type="match status" value="1"/>
</dbReference>
<keyword evidence="3 7" id="KW-0597">Phosphoprotein</keyword>
<sequence length="93" mass="10686">MKGMEQMSLETLISVEKKEKLVGMIAEILEVEPEEIKDDTDLVEELDADSMMALEILACVEKEFQIKIPEEELQNFTTVNNIISIIEERITEK</sequence>
<keyword evidence="7" id="KW-0963">Cytoplasm</keyword>
<comment type="function">
    <text evidence="7">Carrier of the growing fatty acid chain in fatty acid biosynthesis.</text>
</comment>
<evidence type="ECO:0000256" key="4">
    <source>
        <dbReference type="ARBA" id="ARBA00022832"/>
    </source>
</evidence>
<evidence type="ECO:0000256" key="2">
    <source>
        <dbReference type="ARBA" id="ARBA00022516"/>
    </source>
</evidence>
<dbReference type="GO" id="GO:0000036">
    <property type="term" value="F:acyl carrier activity"/>
    <property type="evidence" value="ECO:0007669"/>
    <property type="project" value="UniProtKB-UniRule"/>
</dbReference>
<comment type="pathway">
    <text evidence="7">Lipid metabolism; fatty acid biosynthesis.</text>
</comment>
<evidence type="ECO:0000313" key="9">
    <source>
        <dbReference type="EMBL" id="QOY26022.1"/>
    </source>
</evidence>
<evidence type="ECO:0000256" key="5">
    <source>
        <dbReference type="ARBA" id="ARBA00023098"/>
    </source>
</evidence>
<proteinExistence type="inferred from homology"/>
<dbReference type="Gene3D" id="1.10.1200.10">
    <property type="entry name" value="ACP-like"/>
    <property type="match status" value="1"/>
</dbReference>
<dbReference type="GO" id="GO:0009245">
    <property type="term" value="P:lipid A biosynthetic process"/>
    <property type="evidence" value="ECO:0007669"/>
    <property type="project" value="TreeGrafter"/>
</dbReference>
<evidence type="ECO:0000313" key="10">
    <source>
        <dbReference type="Proteomes" id="UP000587477"/>
    </source>
</evidence>
<gene>
    <name evidence="9" type="primary">acpP_1</name>
    <name evidence="7" type="synonym">acpP</name>
    <name evidence="9" type="ORF">BACVE_000971</name>
</gene>